<proteinExistence type="predicted"/>
<accession>A0ACB9NRC5</accession>
<sequence length="112" mass="12193">MASSYSPPSPTEKLDPLPREFGISEQICVCFLGDLSTERSSLLSLILVAETGEDRCRAEDGQLGWRRNLLLELLVRGSSRFWTCASVCICGWSRLKSVSSGLRRSGAGAVVV</sequence>
<protein>
    <submittedName>
        <fullName evidence="1">Uncharacterized protein</fullName>
    </submittedName>
</protein>
<organism evidence="1 2">
    <name type="scientific">Melastoma candidum</name>
    <dbReference type="NCBI Taxonomy" id="119954"/>
    <lineage>
        <taxon>Eukaryota</taxon>
        <taxon>Viridiplantae</taxon>
        <taxon>Streptophyta</taxon>
        <taxon>Embryophyta</taxon>
        <taxon>Tracheophyta</taxon>
        <taxon>Spermatophyta</taxon>
        <taxon>Magnoliopsida</taxon>
        <taxon>eudicotyledons</taxon>
        <taxon>Gunneridae</taxon>
        <taxon>Pentapetalae</taxon>
        <taxon>rosids</taxon>
        <taxon>malvids</taxon>
        <taxon>Myrtales</taxon>
        <taxon>Melastomataceae</taxon>
        <taxon>Melastomatoideae</taxon>
        <taxon>Melastomateae</taxon>
        <taxon>Melastoma</taxon>
    </lineage>
</organism>
<evidence type="ECO:0000313" key="2">
    <source>
        <dbReference type="Proteomes" id="UP001057402"/>
    </source>
</evidence>
<name>A0ACB9NRC5_9MYRT</name>
<dbReference type="EMBL" id="CM042886">
    <property type="protein sequence ID" value="KAI4338673.1"/>
    <property type="molecule type" value="Genomic_DNA"/>
</dbReference>
<reference evidence="2" key="1">
    <citation type="journal article" date="2023" name="Front. Plant Sci.">
        <title>Chromosomal-level genome assembly of Melastoma candidum provides insights into trichome evolution.</title>
        <authorList>
            <person name="Zhong Y."/>
            <person name="Wu W."/>
            <person name="Sun C."/>
            <person name="Zou P."/>
            <person name="Liu Y."/>
            <person name="Dai S."/>
            <person name="Zhou R."/>
        </authorList>
    </citation>
    <scope>NUCLEOTIDE SEQUENCE [LARGE SCALE GENOMIC DNA]</scope>
</reference>
<dbReference type="Proteomes" id="UP001057402">
    <property type="component" value="Chromosome 7"/>
</dbReference>
<comment type="caution">
    <text evidence="1">The sequence shown here is derived from an EMBL/GenBank/DDBJ whole genome shotgun (WGS) entry which is preliminary data.</text>
</comment>
<keyword evidence="2" id="KW-1185">Reference proteome</keyword>
<gene>
    <name evidence="1" type="ORF">MLD38_023701</name>
</gene>
<evidence type="ECO:0000313" key="1">
    <source>
        <dbReference type="EMBL" id="KAI4338673.1"/>
    </source>
</evidence>